<dbReference type="GO" id="GO:0008047">
    <property type="term" value="F:enzyme activator activity"/>
    <property type="evidence" value="ECO:0007669"/>
    <property type="project" value="InterPro"/>
</dbReference>
<dbReference type="EMBL" id="LR792632">
    <property type="protein sequence ID" value="CAB3288467.1"/>
    <property type="molecule type" value="Genomic_DNA"/>
</dbReference>
<protein>
    <submittedName>
        <fullName evidence="5">Coenzyme F420 hydrogenase maturation protease</fullName>
        <ecNumber evidence="5">3.4.24.-</ecNumber>
    </submittedName>
</protein>
<dbReference type="InterPro" id="IPR004420">
    <property type="entry name" value="Pept_A31_hyd_mat_HycI"/>
</dbReference>
<dbReference type="NCBIfam" id="TIGR00142">
    <property type="entry name" value="hycI"/>
    <property type="match status" value="1"/>
</dbReference>
<dbReference type="SUPFAM" id="SSF53163">
    <property type="entry name" value="HybD-like"/>
    <property type="match status" value="1"/>
</dbReference>
<keyword evidence="6" id="KW-1185">Reference proteome</keyword>
<dbReference type="PANTHER" id="PTHR30302">
    <property type="entry name" value="HYDROGENASE 1 MATURATION PROTEASE"/>
    <property type="match status" value="1"/>
</dbReference>
<keyword evidence="4 5" id="KW-0378">Hydrolase</keyword>
<accession>A0A8D6PVZ0</accession>
<sequence length="172" mass="19468">MNNLIKLLKGCKKLVIIGVGNELKGDDGIGVYVTKKLMNYFSENNNLNNEILKIKNLYLINAGTVPDFYTDILKEIKPTHLIIIDCALMNEPPGKVKIIKEDEIINYSLSTHTLPISFIIKYLKNFVNFDVIIIGIQPKIIDFCPMSKEVIESGDKLIETLINCIKKLNLTE</sequence>
<reference evidence="5 6" key="1">
    <citation type="submission" date="2020-04" db="EMBL/GenBank/DDBJ databases">
        <authorList>
            <consortium name="Genoscope - CEA"/>
            <person name="William W."/>
        </authorList>
    </citation>
    <scope>NUCLEOTIDE SEQUENCE [LARGE SCALE GENOMIC DNA]</scope>
    <source>
        <strain evidence="5 6">SG7</strain>
    </source>
</reference>
<name>A0A8D6PVZ0_9EURY</name>
<evidence type="ECO:0000313" key="6">
    <source>
        <dbReference type="Proteomes" id="UP000679213"/>
    </source>
</evidence>
<dbReference type="GO" id="GO:0016485">
    <property type="term" value="P:protein processing"/>
    <property type="evidence" value="ECO:0007669"/>
    <property type="project" value="TreeGrafter"/>
</dbReference>
<evidence type="ECO:0000256" key="4">
    <source>
        <dbReference type="ARBA" id="ARBA00022801"/>
    </source>
</evidence>
<evidence type="ECO:0000256" key="2">
    <source>
        <dbReference type="ARBA" id="ARBA00022670"/>
    </source>
</evidence>
<evidence type="ECO:0000256" key="1">
    <source>
        <dbReference type="ARBA" id="ARBA00006814"/>
    </source>
</evidence>
<dbReference type="GO" id="GO:0004190">
    <property type="term" value="F:aspartic-type endopeptidase activity"/>
    <property type="evidence" value="ECO:0007669"/>
    <property type="project" value="UniProtKB-KW"/>
</dbReference>
<comment type="similarity">
    <text evidence="1">Belongs to the peptidase A31 family.</text>
</comment>
<dbReference type="Gene3D" id="3.40.50.1450">
    <property type="entry name" value="HybD-like"/>
    <property type="match status" value="1"/>
</dbReference>
<dbReference type="EC" id="3.4.24.-" evidence="5"/>
<organism evidence="5 6">
    <name type="scientific">Methanocaldococcus lauensis</name>
    <dbReference type="NCBI Taxonomy" id="2546128"/>
    <lineage>
        <taxon>Archaea</taxon>
        <taxon>Methanobacteriati</taxon>
        <taxon>Methanobacteriota</taxon>
        <taxon>Methanomada group</taxon>
        <taxon>Methanococci</taxon>
        <taxon>Methanococcales</taxon>
        <taxon>Methanocaldococcaceae</taxon>
        <taxon>Methanocaldococcus</taxon>
    </lineage>
</organism>
<dbReference type="KEGG" id="mesg:MLAUSG7_0741"/>
<gene>
    <name evidence="5" type="ORF">MLAUSG7_0741</name>
</gene>
<keyword evidence="2 5" id="KW-0645">Protease</keyword>
<dbReference type="Proteomes" id="UP000679213">
    <property type="component" value="Chromosome I"/>
</dbReference>
<dbReference type="GeneID" id="65883547"/>
<evidence type="ECO:0000313" key="5">
    <source>
        <dbReference type="EMBL" id="CAB3288467.1"/>
    </source>
</evidence>
<dbReference type="PANTHER" id="PTHR30302:SF1">
    <property type="entry name" value="HYDROGENASE 2 MATURATION PROTEASE"/>
    <property type="match status" value="1"/>
</dbReference>
<dbReference type="RefSeq" id="WP_250543633.1">
    <property type="nucleotide sequence ID" value="NZ_LR792632.1"/>
</dbReference>
<proteinExistence type="inferred from homology"/>
<dbReference type="NCBIfam" id="TIGR00072">
    <property type="entry name" value="hydrog_prot"/>
    <property type="match status" value="1"/>
</dbReference>
<evidence type="ECO:0000256" key="3">
    <source>
        <dbReference type="ARBA" id="ARBA00022750"/>
    </source>
</evidence>
<dbReference type="InterPro" id="IPR023430">
    <property type="entry name" value="Pept_HybD-like_dom_sf"/>
</dbReference>
<keyword evidence="3" id="KW-0064">Aspartyl protease</keyword>
<dbReference type="Pfam" id="PF01750">
    <property type="entry name" value="HycI"/>
    <property type="match status" value="1"/>
</dbReference>
<dbReference type="PRINTS" id="PR00446">
    <property type="entry name" value="HYDRGNUPTAKE"/>
</dbReference>
<dbReference type="CDD" id="cd06067">
    <property type="entry name" value="H2MP_MemB-H2evol"/>
    <property type="match status" value="1"/>
</dbReference>
<dbReference type="AlphaFoldDB" id="A0A8D6PVZ0"/>
<dbReference type="InterPro" id="IPR000671">
    <property type="entry name" value="Peptidase_A31"/>
</dbReference>